<reference evidence="4" key="2">
    <citation type="submission" date="2023-07" db="EMBL/GenBank/DDBJ databases">
        <title>Genome of Winogradskyella sp. E313.</title>
        <authorList>
            <person name="Zhou Y."/>
        </authorList>
    </citation>
    <scope>NUCLEOTIDE SEQUENCE [LARGE SCALE GENOMIC DNA]</scope>
    <source>
        <strain evidence="4">E313</strain>
    </source>
</reference>
<dbReference type="InterPro" id="IPR011047">
    <property type="entry name" value="Quinoprotein_ADH-like_sf"/>
</dbReference>
<evidence type="ECO:0000313" key="4">
    <source>
        <dbReference type="Proteomes" id="UP000778797"/>
    </source>
</evidence>
<keyword evidence="4" id="KW-1185">Reference proteome</keyword>
<accession>A0ABS8ERB5</accession>
<dbReference type="Gene3D" id="2.130.10.10">
    <property type="entry name" value="YVTN repeat-like/Quinoprotein amine dehydrogenase"/>
    <property type="match status" value="1"/>
</dbReference>
<dbReference type="SUPFAM" id="SSF50998">
    <property type="entry name" value="Quinoprotein alcohol dehydrogenase-like"/>
    <property type="match status" value="1"/>
</dbReference>
<dbReference type="InterPro" id="IPR002372">
    <property type="entry name" value="PQQ_rpt_dom"/>
</dbReference>
<sequence length="642" mass="73653">MALKKLILLIIICSSLQVFSQQKIEFQNTVKEQILNNYTGTLLVKTKKSLIAIDPKTQQVLWRNNDFEKVSFSEYSEIPYTPIILFTQKPLINSKVISNSFNTQGASKKLLNVVTGKVLFNSEKEGFKSVNNTLILPQKKAILVDGIKNKEFIISLYSYETGKQIWETKGVESNFFKTVKGAWLDEEKIILDIEKNIYWLKNKHLIKIDGKTGAILYKQDDINSIATNGSKDILFVFSNTFEIEKLAEENIINALDTRTLQNVWKAPVKIWGSISNTAIDQDKIVAITSKGFNIINIKTGAKKWKRSEPLPLIKKIVPVSNGYLIVQDKFLVRIDNKGKKAWDEKIKITFSSKENPIHIIENQNQALYITPSKANIVNIENGTKVWKEDVVLNSASFLDRNLKISDQRFKVWDDTRNSRVPLYSENSFYIFDKTFTKKPALVNGFDFKRGAPKLRIIDNGYFLYKNNTYFCYDLLGQLRYRKEYPYLANTNVFDDAFYWTKRGFGTYTSALGFVGNQVTQTLNTVLVSKDLGLLSTVSSGIYGTYQSYQNSLSNLTELNKLDLDSHMSTIFNRIKTGQKNNRSLIIVSANKVETKIIRLDIDSGTEEVIKTIKKTYSNFLVDQIEQQIYFFEKKHVLIEDLK</sequence>
<feature type="signal peptide" evidence="1">
    <location>
        <begin position="1"/>
        <end position="20"/>
    </location>
</feature>
<name>A0ABS8ERB5_9FLAO</name>
<reference evidence="4" key="1">
    <citation type="submission" date="2021-03" db="EMBL/GenBank/DDBJ databases">
        <title>Genome of Cognatishimia sp. F0-27.</title>
        <authorList>
            <person name="Ping X."/>
        </authorList>
    </citation>
    <scope>NUCLEOTIDE SEQUENCE [LARGE SCALE GENOMIC DNA]</scope>
    <source>
        <strain evidence="4">E313</strain>
    </source>
</reference>
<evidence type="ECO:0000259" key="2">
    <source>
        <dbReference type="Pfam" id="PF13360"/>
    </source>
</evidence>
<dbReference type="RefSeq" id="WP_227477899.1">
    <property type="nucleotide sequence ID" value="NZ_JAFMPT010000022.1"/>
</dbReference>
<dbReference type="EMBL" id="JAFMPT010000022">
    <property type="protein sequence ID" value="MCC1485407.1"/>
    <property type="molecule type" value="Genomic_DNA"/>
</dbReference>
<dbReference type="InterPro" id="IPR015943">
    <property type="entry name" value="WD40/YVTN_repeat-like_dom_sf"/>
</dbReference>
<organism evidence="3 4">
    <name type="scientific">Winogradskyella immobilis</name>
    <dbReference type="NCBI Taxonomy" id="2816852"/>
    <lineage>
        <taxon>Bacteria</taxon>
        <taxon>Pseudomonadati</taxon>
        <taxon>Bacteroidota</taxon>
        <taxon>Flavobacteriia</taxon>
        <taxon>Flavobacteriales</taxon>
        <taxon>Flavobacteriaceae</taxon>
        <taxon>Winogradskyella</taxon>
    </lineage>
</organism>
<feature type="chain" id="PRO_5045325325" evidence="1">
    <location>
        <begin position="21"/>
        <end position="642"/>
    </location>
</feature>
<evidence type="ECO:0000256" key="1">
    <source>
        <dbReference type="SAM" id="SignalP"/>
    </source>
</evidence>
<protein>
    <submittedName>
        <fullName evidence="3">PQQ-binding-like beta-propeller repeat protein</fullName>
    </submittedName>
</protein>
<comment type="caution">
    <text evidence="3">The sequence shown here is derived from an EMBL/GenBank/DDBJ whole genome shotgun (WGS) entry which is preliminary data.</text>
</comment>
<proteinExistence type="predicted"/>
<dbReference type="PANTHER" id="PTHR34512:SF30">
    <property type="entry name" value="OUTER MEMBRANE PROTEIN ASSEMBLY FACTOR BAMB"/>
    <property type="match status" value="1"/>
</dbReference>
<feature type="domain" description="Pyrrolo-quinoline quinone repeat" evidence="2">
    <location>
        <begin position="249"/>
        <end position="390"/>
    </location>
</feature>
<gene>
    <name evidence="3" type="ORF">J1C55_12450</name>
</gene>
<dbReference type="PANTHER" id="PTHR34512">
    <property type="entry name" value="CELL SURFACE PROTEIN"/>
    <property type="match status" value="1"/>
</dbReference>
<keyword evidence="1" id="KW-0732">Signal</keyword>
<dbReference type="Proteomes" id="UP000778797">
    <property type="component" value="Unassembled WGS sequence"/>
</dbReference>
<dbReference type="Pfam" id="PF13360">
    <property type="entry name" value="PQQ_2"/>
    <property type="match status" value="1"/>
</dbReference>
<evidence type="ECO:0000313" key="3">
    <source>
        <dbReference type="EMBL" id="MCC1485407.1"/>
    </source>
</evidence>